<evidence type="ECO:0000313" key="4">
    <source>
        <dbReference type="Proteomes" id="UP000246145"/>
    </source>
</evidence>
<accession>A0A2U1CNB8</accession>
<dbReference type="GO" id="GO:0055085">
    <property type="term" value="P:transmembrane transport"/>
    <property type="evidence" value="ECO:0007669"/>
    <property type="project" value="InterPro"/>
</dbReference>
<feature type="region of interest" description="Disordered" evidence="1">
    <location>
        <begin position="129"/>
        <end position="172"/>
    </location>
</feature>
<keyword evidence="2" id="KW-0472">Membrane</keyword>
<name>A0A2U1CNB8_9BURK</name>
<evidence type="ECO:0000313" key="3">
    <source>
        <dbReference type="EMBL" id="PVY62516.1"/>
    </source>
</evidence>
<sequence>MEDKFRYFSERIAQWTGTPWSFALAISLVLLWAVSGPVFGYSDTWQLVINTGTTIITFLMVFLIQNTQNRDAIAVQLKLDELLRVVKGARTGMINVDQLSNAELEQLRRDLEKIGREDGCDLASIEAKVTSHSRRRHEKSGASSEELRSERSVEVEIEKKVKKESESPGETP</sequence>
<evidence type="ECO:0000256" key="1">
    <source>
        <dbReference type="SAM" id="MobiDB-lite"/>
    </source>
</evidence>
<dbReference type="InterPro" id="IPR007251">
    <property type="entry name" value="Iron_permease_Fet4"/>
</dbReference>
<dbReference type="AlphaFoldDB" id="A0A2U1CNB8"/>
<keyword evidence="2" id="KW-1133">Transmembrane helix</keyword>
<dbReference type="OrthoDB" id="119761at2"/>
<dbReference type="Proteomes" id="UP000246145">
    <property type="component" value="Unassembled WGS sequence"/>
</dbReference>
<keyword evidence="2" id="KW-0812">Transmembrane</keyword>
<comment type="caution">
    <text evidence="3">The sequence shown here is derived from an EMBL/GenBank/DDBJ whole genome shotgun (WGS) entry which is preliminary data.</text>
</comment>
<dbReference type="STRING" id="1231391.GCA_000308195_02053"/>
<dbReference type="RefSeq" id="WP_116518391.1">
    <property type="nucleotide sequence ID" value="NZ_JACCEX010000002.1"/>
</dbReference>
<proteinExistence type="predicted"/>
<feature type="transmembrane region" description="Helical" evidence="2">
    <location>
        <begin position="45"/>
        <end position="64"/>
    </location>
</feature>
<gene>
    <name evidence="3" type="ORF">C7440_2010</name>
</gene>
<organism evidence="3 4">
    <name type="scientific">Pusillimonas noertemannii</name>
    <dbReference type="NCBI Taxonomy" id="305977"/>
    <lineage>
        <taxon>Bacteria</taxon>
        <taxon>Pseudomonadati</taxon>
        <taxon>Pseudomonadota</taxon>
        <taxon>Betaproteobacteria</taxon>
        <taxon>Burkholderiales</taxon>
        <taxon>Alcaligenaceae</taxon>
        <taxon>Pusillimonas</taxon>
    </lineage>
</organism>
<evidence type="ECO:0000256" key="2">
    <source>
        <dbReference type="SAM" id="Phobius"/>
    </source>
</evidence>
<feature type="compositionally biased region" description="Basic and acidic residues" evidence="1">
    <location>
        <begin position="145"/>
        <end position="166"/>
    </location>
</feature>
<reference evidence="3 4" key="1">
    <citation type="submission" date="2018-04" db="EMBL/GenBank/DDBJ databases">
        <title>Genomic Encyclopedia of Type Strains, Phase IV (KMG-IV): sequencing the most valuable type-strain genomes for metagenomic binning, comparative biology and taxonomic classification.</title>
        <authorList>
            <person name="Goeker M."/>
        </authorList>
    </citation>
    <scope>NUCLEOTIDE SEQUENCE [LARGE SCALE GENOMIC DNA]</scope>
    <source>
        <strain evidence="3 4">DSM 10065</strain>
    </source>
</reference>
<feature type="transmembrane region" description="Helical" evidence="2">
    <location>
        <begin position="12"/>
        <end position="33"/>
    </location>
</feature>
<dbReference type="EMBL" id="QEKO01000002">
    <property type="protein sequence ID" value="PVY62516.1"/>
    <property type="molecule type" value="Genomic_DNA"/>
</dbReference>
<protein>
    <submittedName>
        <fullName evidence="3">Low affinity Fe/Cu permease</fullName>
    </submittedName>
</protein>
<dbReference type="Pfam" id="PF04120">
    <property type="entry name" value="Iron_permease"/>
    <property type="match status" value="1"/>
</dbReference>
<keyword evidence="4" id="KW-1185">Reference proteome</keyword>